<organism evidence="1 2">
    <name type="scientific">Lithospermum erythrorhizon</name>
    <name type="common">Purple gromwell</name>
    <name type="synonym">Lithospermum officinale var. erythrorhizon</name>
    <dbReference type="NCBI Taxonomy" id="34254"/>
    <lineage>
        <taxon>Eukaryota</taxon>
        <taxon>Viridiplantae</taxon>
        <taxon>Streptophyta</taxon>
        <taxon>Embryophyta</taxon>
        <taxon>Tracheophyta</taxon>
        <taxon>Spermatophyta</taxon>
        <taxon>Magnoliopsida</taxon>
        <taxon>eudicotyledons</taxon>
        <taxon>Gunneridae</taxon>
        <taxon>Pentapetalae</taxon>
        <taxon>asterids</taxon>
        <taxon>lamiids</taxon>
        <taxon>Boraginales</taxon>
        <taxon>Boraginaceae</taxon>
        <taxon>Boraginoideae</taxon>
        <taxon>Lithospermeae</taxon>
        <taxon>Lithospermum</taxon>
    </lineage>
</organism>
<evidence type="ECO:0000313" key="2">
    <source>
        <dbReference type="Proteomes" id="UP001454036"/>
    </source>
</evidence>
<reference evidence="1 2" key="1">
    <citation type="submission" date="2024-01" db="EMBL/GenBank/DDBJ databases">
        <title>The complete chloroplast genome sequence of Lithospermum erythrorhizon: insights into the phylogenetic relationship among Boraginaceae species and the maternal lineages of purple gromwells.</title>
        <authorList>
            <person name="Okada T."/>
            <person name="Watanabe K."/>
        </authorList>
    </citation>
    <scope>NUCLEOTIDE SEQUENCE [LARGE SCALE GENOMIC DNA]</scope>
</reference>
<gene>
    <name evidence="1" type="ORF">LIER_31439</name>
</gene>
<comment type="caution">
    <text evidence="1">The sequence shown here is derived from an EMBL/GenBank/DDBJ whole genome shotgun (WGS) entry which is preliminary data.</text>
</comment>
<name>A0AAV3RS03_LITER</name>
<sequence>MASNFFLPPSAVTPSAFHSRALPSPKHPSHMKYEYRIKSSMEDQSYSVDIPDQSSDSSKAPQISTSRRWCLTCLCSSVTLIHPGNYTSKGEAKAAGEKERPVCRNCSGSGAIIFYALRYLKASLIYYSVISKHKKSVHRIKESQCDLTRAI</sequence>
<accession>A0AAV3RS03</accession>
<keyword evidence="2" id="KW-1185">Reference proteome</keyword>
<dbReference type="EMBL" id="BAABME010011689">
    <property type="protein sequence ID" value="GAA0184147.1"/>
    <property type="molecule type" value="Genomic_DNA"/>
</dbReference>
<evidence type="ECO:0000313" key="1">
    <source>
        <dbReference type="EMBL" id="GAA0184147.1"/>
    </source>
</evidence>
<proteinExistence type="predicted"/>
<dbReference type="Proteomes" id="UP001454036">
    <property type="component" value="Unassembled WGS sequence"/>
</dbReference>
<protein>
    <submittedName>
        <fullName evidence="1">Uncharacterized protein</fullName>
    </submittedName>
</protein>
<dbReference type="AlphaFoldDB" id="A0AAV3RS03"/>